<dbReference type="Gene3D" id="3.30.830.10">
    <property type="entry name" value="Metalloenzyme, LuxS/M16 peptidase-like"/>
    <property type="match status" value="2"/>
</dbReference>
<dbReference type="FunFam" id="3.30.830.10:FF:000002">
    <property type="entry name" value="Mitochondrial-processing peptidase subunit beta"/>
    <property type="match status" value="1"/>
</dbReference>
<dbReference type="PROSITE" id="PS00143">
    <property type="entry name" value="INSULINASE"/>
    <property type="match status" value="1"/>
</dbReference>
<dbReference type="Proteomes" id="UP001186944">
    <property type="component" value="Unassembled WGS sequence"/>
</dbReference>
<keyword evidence="18" id="KW-1185">Reference proteome</keyword>
<dbReference type="InterPro" id="IPR007863">
    <property type="entry name" value="Peptidase_M16_C"/>
</dbReference>
<keyword evidence="11" id="KW-0809">Transit peptide</keyword>
<keyword evidence="13" id="KW-0496">Mitochondrion</keyword>
<dbReference type="InterPro" id="IPR000477">
    <property type="entry name" value="RT_dom"/>
</dbReference>
<dbReference type="CDD" id="cd01650">
    <property type="entry name" value="RT_nLTR_like"/>
    <property type="match status" value="1"/>
</dbReference>
<evidence type="ECO:0000256" key="11">
    <source>
        <dbReference type="ARBA" id="ARBA00022946"/>
    </source>
</evidence>
<keyword evidence="10" id="KW-0862">Zinc</keyword>
<evidence type="ECO:0000256" key="2">
    <source>
        <dbReference type="ARBA" id="ARBA00001947"/>
    </source>
</evidence>
<dbReference type="GO" id="GO:0006627">
    <property type="term" value="P:protein processing involved in protein targeting to mitochondrion"/>
    <property type="evidence" value="ECO:0007669"/>
    <property type="project" value="TreeGrafter"/>
</dbReference>
<dbReference type="SUPFAM" id="SSF63411">
    <property type="entry name" value="LuxS/MPP-like metallohydrolase"/>
    <property type="match status" value="2"/>
</dbReference>
<evidence type="ECO:0000256" key="13">
    <source>
        <dbReference type="ARBA" id="ARBA00023128"/>
    </source>
</evidence>
<dbReference type="InterPro" id="IPR050361">
    <property type="entry name" value="MPP/UQCRC_Complex"/>
</dbReference>
<keyword evidence="12" id="KW-0482">Metalloprotease</keyword>
<evidence type="ECO:0000256" key="12">
    <source>
        <dbReference type="ARBA" id="ARBA00023049"/>
    </source>
</evidence>
<evidence type="ECO:0000256" key="9">
    <source>
        <dbReference type="ARBA" id="ARBA00022801"/>
    </source>
</evidence>
<organism evidence="17 18">
    <name type="scientific">Pinctada imbricata</name>
    <name type="common">Atlantic pearl-oyster</name>
    <name type="synonym">Pinctada martensii</name>
    <dbReference type="NCBI Taxonomy" id="66713"/>
    <lineage>
        <taxon>Eukaryota</taxon>
        <taxon>Metazoa</taxon>
        <taxon>Spiralia</taxon>
        <taxon>Lophotrochozoa</taxon>
        <taxon>Mollusca</taxon>
        <taxon>Bivalvia</taxon>
        <taxon>Autobranchia</taxon>
        <taxon>Pteriomorphia</taxon>
        <taxon>Pterioida</taxon>
        <taxon>Pterioidea</taxon>
        <taxon>Pteriidae</taxon>
        <taxon>Pinctada</taxon>
    </lineage>
</organism>
<evidence type="ECO:0000256" key="1">
    <source>
        <dbReference type="ARBA" id="ARBA00001098"/>
    </source>
</evidence>
<dbReference type="PROSITE" id="PS50878">
    <property type="entry name" value="RT_POL"/>
    <property type="match status" value="1"/>
</dbReference>
<evidence type="ECO:0000256" key="8">
    <source>
        <dbReference type="ARBA" id="ARBA00022723"/>
    </source>
</evidence>
<accession>A0AA88YDD9</accession>
<comment type="subcellular location">
    <subcellularLocation>
        <location evidence="3">Mitochondrion</location>
    </subcellularLocation>
</comment>
<evidence type="ECO:0000256" key="7">
    <source>
        <dbReference type="ARBA" id="ARBA00022670"/>
    </source>
</evidence>
<evidence type="ECO:0000313" key="18">
    <source>
        <dbReference type="Proteomes" id="UP001186944"/>
    </source>
</evidence>
<evidence type="ECO:0000256" key="10">
    <source>
        <dbReference type="ARBA" id="ARBA00022833"/>
    </source>
</evidence>
<protein>
    <recommendedName>
        <fullName evidence="6">Mitochondrial-processing peptidase subunit beta</fullName>
        <ecNumber evidence="5">3.4.24.64</ecNumber>
    </recommendedName>
    <alternativeName>
        <fullName evidence="14">Beta-MPP</fullName>
    </alternativeName>
</protein>
<evidence type="ECO:0000313" key="17">
    <source>
        <dbReference type="EMBL" id="KAK3103009.1"/>
    </source>
</evidence>
<reference evidence="17" key="1">
    <citation type="submission" date="2019-08" db="EMBL/GenBank/DDBJ databases">
        <title>The improved chromosome-level genome for the pearl oyster Pinctada fucata martensii using PacBio sequencing and Hi-C.</title>
        <authorList>
            <person name="Zheng Z."/>
        </authorList>
    </citation>
    <scope>NUCLEOTIDE SEQUENCE</scope>
    <source>
        <strain evidence="17">ZZ-2019</strain>
        <tissue evidence="17">Adductor muscle</tissue>
    </source>
</reference>
<comment type="catalytic activity">
    <reaction evidence="1">
        <text>Release of N-terminal transit peptides from precursor proteins imported into the mitochondrion, typically with Arg in position P2.</text>
        <dbReference type="EC" id="3.4.24.64"/>
    </reaction>
</comment>
<evidence type="ECO:0000256" key="6">
    <source>
        <dbReference type="ARBA" id="ARBA00020510"/>
    </source>
</evidence>
<dbReference type="PANTHER" id="PTHR11851">
    <property type="entry name" value="METALLOPROTEASE"/>
    <property type="match status" value="1"/>
</dbReference>
<evidence type="ECO:0000256" key="15">
    <source>
        <dbReference type="RuleBase" id="RU004447"/>
    </source>
</evidence>
<comment type="similarity">
    <text evidence="4 15">Belongs to the peptidase M16 family.</text>
</comment>
<dbReference type="EC" id="3.4.24.64" evidence="5"/>
<dbReference type="InterPro" id="IPR011765">
    <property type="entry name" value="Pept_M16_N"/>
</dbReference>
<dbReference type="GO" id="GO:0004222">
    <property type="term" value="F:metalloendopeptidase activity"/>
    <property type="evidence" value="ECO:0007669"/>
    <property type="project" value="UniProtKB-EC"/>
</dbReference>
<dbReference type="Pfam" id="PF05193">
    <property type="entry name" value="Peptidase_M16_C"/>
    <property type="match status" value="1"/>
</dbReference>
<evidence type="ECO:0000256" key="14">
    <source>
        <dbReference type="ARBA" id="ARBA00031018"/>
    </source>
</evidence>
<evidence type="ECO:0000256" key="3">
    <source>
        <dbReference type="ARBA" id="ARBA00004173"/>
    </source>
</evidence>
<keyword evidence="8" id="KW-0479">Metal-binding</keyword>
<name>A0AA88YDD9_PINIB</name>
<evidence type="ECO:0000256" key="4">
    <source>
        <dbReference type="ARBA" id="ARBA00007261"/>
    </source>
</evidence>
<keyword evidence="7" id="KW-0645">Protease</keyword>
<evidence type="ECO:0000259" key="16">
    <source>
        <dbReference type="PROSITE" id="PS50878"/>
    </source>
</evidence>
<dbReference type="InterPro" id="IPR001431">
    <property type="entry name" value="Pept_M16_Zn_BS"/>
</dbReference>
<dbReference type="GO" id="GO:0046872">
    <property type="term" value="F:metal ion binding"/>
    <property type="evidence" value="ECO:0007669"/>
    <property type="project" value="UniProtKB-KW"/>
</dbReference>
<proteinExistence type="inferred from homology"/>
<dbReference type="Pfam" id="PF00078">
    <property type="entry name" value="RVT_1"/>
    <property type="match status" value="1"/>
</dbReference>
<dbReference type="FunFam" id="3.30.830.10:FF:000001">
    <property type="entry name" value="Mitochondrial-processing peptidase subunit beta, mitochondrial"/>
    <property type="match status" value="1"/>
</dbReference>
<dbReference type="PANTHER" id="PTHR11851:SF149">
    <property type="entry name" value="GH01077P"/>
    <property type="match status" value="1"/>
</dbReference>
<comment type="caution">
    <text evidence="17">The sequence shown here is derived from an EMBL/GenBank/DDBJ whole genome shotgun (WGS) entry which is preliminary data.</text>
</comment>
<dbReference type="AlphaFoldDB" id="A0AA88YDD9"/>
<dbReference type="InterPro" id="IPR011249">
    <property type="entry name" value="Metalloenz_LuxS/M16"/>
</dbReference>
<dbReference type="Pfam" id="PF00675">
    <property type="entry name" value="Peptidase_M16"/>
    <property type="match status" value="1"/>
</dbReference>
<sequence>MNHLESNSILYHLQHGFRSSRSCETQLTSFIQELCRSNDKNIQTDVIVMDFAKAFDKVPHKRQLYKLSFYGIRNNTLLLIQDFLSLRSQTVLLNGTHSDNIHVTSGVPQGTVIGPILFLIYINDFPEYLHHSTLRLFADDSIIYKEITNTNDTLQLQHDLDSAAKWEEDWLMSFHPDKCSILRITTKKTPIHHNYTLHKHILTTETSTKYLGITIQDNLKWNKHIDNITTNATRQLNFIKRNLKVASPKIKERAYQSLVRPKLEYHCCTWDPHQHTQIQQLEMVQRRAARYVTNRFHNTSSVNSMLQDLNWPTLQERRLRTRLIFLYKITHNLVAIYPQDLLFPLDSRTRHINPLGFQQIRTHKDTYKYSSYSRTVKQWNCLPQHIASADTVELFREQQCVRHKASEALANRPTLNIPETRVTTLSNGIRVATEDSGIPTCTVGLWIDAGSRYETDQNNGVAHFLEHMIFKGTEKRTRTGLELEIENMGAHLNAYTSREQTVYYAKCFAKDIGKSVDILSDIVQNSKLDENAIEAERGVILREMQEVETNIQELIFDELHMAAYQETPLARTILGPTENIMKINQRDLKDYINTHYKGSRIVLAAAGGVDHDELVNLAEKHLGGIDKGEPVQLEPCRYTGSQTSLRDDFMPFAHVALAVETPGWIDEDNIALMLANTMLGSWDRSVLGGEFLGSKLTSEVAKQNLAQSFMSFNTTYTDTGLWGCYFVSEEDNTDKMIETVQENWMMLCNDISEFSLERGKNLLKTNLKLQLDGSTPICEDIGRQMLCYGRRIPMYEMEARIDMITTTSLRDACYRNIYDKCPVVVGIGDKRTVFCGSDRYMLDILLETQLYRRGLSPTVQRMFPTVYMYTCRNHKTHFTSQYDVTGAKNKGKHDVIRKKCAKACNVQIKVGIHFKVCQVKPVLYLHTIALGKECTGRDHKKRIEKIIIYSDNSDCVIYSNSALHPPVITVQIC</sequence>
<comment type="cofactor">
    <cofactor evidence="2">
        <name>Zn(2+)</name>
        <dbReference type="ChEBI" id="CHEBI:29105"/>
    </cofactor>
</comment>
<dbReference type="GO" id="GO:0005759">
    <property type="term" value="C:mitochondrial matrix"/>
    <property type="evidence" value="ECO:0007669"/>
    <property type="project" value="UniProtKB-ARBA"/>
</dbReference>
<gene>
    <name evidence="17" type="ORF">FSP39_015714</name>
</gene>
<keyword evidence="9" id="KW-0378">Hydrolase</keyword>
<evidence type="ECO:0000256" key="5">
    <source>
        <dbReference type="ARBA" id="ARBA00012299"/>
    </source>
</evidence>
<dbReference type="EMBL" id="VSWD01000005">
    <property type="protein sequence ID" value="KAK3103009.1"/>
    <property type="molecule type" value="Genomic_DNA"/>
</dbReference>
<feature type="domain" description="Reverse transcriptase" evidence="16">
    <location>
        <begin position="1"/>
        <end position="215"/>
    </location>
</feature>